<dbReference type="CDD" id="cd13999">
    <property type="entry name" value="STKc_MAP3K-like"/>
    <property type="match status" value="1"/>
</dbReference>
<keyword evidence="3" id="KW-0547">Nucleotide-binding</keyword>
<dbReference type="Gene3D" id="3.30.200.20">
    <property type="entry name" value="Phosphorylase Kinase, domain 1"/>
    <property type="match status" value="1"/>
</dbReference>
<evidence type="ECO:0000259" key="8">
    <source>
        <dbReference type="PROSITE" id="PS50011"/>
    </source>
</evidence>
<dbReference type="AlphaFoldDB" id="A0A816PII7"/>
<keyword evidence="5" id="KW-0067">ATP-binding</keyword>
<dbReference type="SUPFAM" id="SSF48403">
    <property type="entry name" value="Ankyrin repeat"/>
    <property type="match status" value="1"/>
</dbReference>
<evidence type="ECO:0000256" key="5">
    <source>
        <dbReference type="ARBA" id="ARBA00022840"/>
    </source>
</evidence>
<evidence type="ECO:0000256" key="4">
    <source>
        <dbReference type="ARBA" id="ARBA00022777"/>
    </source>
</evidence>
<dbReference type="Gene3D" id="1.25.40.20">
    <property type="entry name" value="Ankyrin repeat-containing domain"/>
    <property type="match status" value="1"/>
</dbReference>
<feature type="region of interest" description="Disordered" evidence="7">
    <location>
        <begin position="1"/>
        <end position="35"/>
    </location>
</feature>
<dbReference type="InterPro" id="IPR036770">
    <property type="entry name" value="Ankyrin_rpt-contain_sf"/>
</dbReference>
<dbReference type="PROSITE" id="PS50011">
    <property type="entry name" value="PROTEIN_KINASE_DOM"/>
    <property type="match status" value="1"/>
</dbReference>
<dbReference type="FunFam" id="3.30.200.20:FF:000180">
    <property type="entry name" value="serine/threonine-protein kinase STY46-like"/>
    <property type="match status" value="1"/>
</dbReference>
<dbReference type="InterPro" id="IPR001245">
    <property type="entry name" value="Ser-Thr/Tyr_kinase_cat_dom"/>
</dbReference>
<keyword evidence="2" id="KW-0808">Transferase</keyword>
<reference evidence="9" key="1">
    <citation type="submission" date="2021-01" db="EMBL/GenBank/DDBJ databases">
        <authorList>
            <consortium name="Genoscope - CEA"/>
            <person name="William W."/>
        </authorList>
    </citation>
    <scope>NUCLEOTIDE SEQUENCE</scope>
</reference>
<dbReference type="PANTHER" id="PTHR44329">
    <property type="entry name" value="SERINE/THREONINE-PROTEIN KINASE TNNI3K-RELATED"/>
    <property type="match status" value="1"/>
</dbReference>
<dbReference type="FunFam" id="1.10.510.10:FF:000763">
    <property type="entry name" value="Os01g0748600 protein"/>
    <property type="match status" value="1"/>
</dbReference>
<feature type="domain" description="Protein kinase" evidence="8">
    <location>
        <begin position="166"/>
        <end position="426"/>
    </location>
</feature>
<dbReference type="SMART" id="SM00248">
    <property type="entry name" value="ANK"/>
    <property type="match status" value="3"/>
</dbReference>
<dbReference type="Pfam" id="PF12796">
    <property type="entry name" value="Ank_2"/>
    <property type="match status" value="1"/>
</dbReference>
<dbReference type="PROSITE" id="PS50297">
    <property type="entry name" value="ANK_REP_REGION"/>
    <property type="match status" value="1"/>
</dbReference>
<accession>A0A816PII7</accession>
<sequence>MTTTKPKSPARFKLGRQSSLAPESRTPTETVTEDEDEELAAAAAGIVDPTIRLMYLANEGDIDGITKMLNSGTNVDYRDIDGRTALHVAACQGRTDVVQLLLSRGAKVNSMDRWGSTPLADAVYYKNHDVIQLLEKHGAKPTIPPMHVLTDREVPEYEIHPTELDLSNSVKISKGTFHKASWRGIDVAVKTFGEEMFSDEDKVNAFRDELQLLQKIRHPNVVQFLGAVTQSNPMMIVTEYLPKGDLRQYLDRKGALMPAQAVKFALEIARGMNYLHEHKPEAIIHCDLEPPNILRDNSGHLKVADFGVSKLLVVKKTVKKDRPVTSLDSSLRYMAPEVYRNEEYDTKVDVFSFALILQEMIEGYVPFHLKEETEVPKAYVEGERPPFNAPAKSYPFGLRELIQECWDNEASKRPTFREIISVLELTSDRIARKMSWKVVRLGKCLPRIRLFTKRDYVNPSSSRSSITREYTRNVRSVDIRKCCPFPGEFTGEFIQSLLPPLTVAKFRWWSHELISLHDPKPAFRQTANAEESRQCKKRSIGETTTNDDLVLHKKNIKTKKLEDYKVYNCEEQARERAKGDGECSRGIKERPGVMSSSVNKVGVRCLSYTEEELFSDSPRLVSQDCDSEFQTPRTLKVAKRKICSVRSLGKSSIDAPQCERQVRFSLQLCCSQMNRLSLCSASEDQPPKVLSNDKTSEDMLVESRKLDHARAKSGLSCLPGPHLSLERIKDALDLERKRHLAPNQSSVSTSSEIHYRSCSSSFSQPVSLLNQSPFDPLLVEEAILDLPLNLQGELVEANCSSRSAAVENDVLQSNLVDLSSGRKHSAEPALAIDVGRPPVYNEKQYKYYPARLGLDETFTENAFFISDANDGECGHTINLPKQEALNQNLSSRHMVATPDGLCLDNTQSTMRLMGKDVSVKTGYSEGERIIPSDASIDYSFLESYAQQSWLWRTTTLGESHSITSLDKSWNTTLLCDTSKDHFPMFCEPPQVRTYVVPDSELPPTVMYPCGSLVSCPLTDKDLYFHESGLGQQLNSVTFSHEQLPFLPEIGGLPSAYRNNGVVGLLPDVREPSFGIPFTSTTQSQLHWPQSSFDNSRFDMSSISPSELN</sequence>
<evidence type="ECO:0000256" key="7">
    <source>
        <dbReference type="SAM" id="MobiDB-lite"/>
    </source>
</evidence>
<dbReference type="SUPFAM" id="SSF56112">
    <property type="entry name" value="Protein kinase-like (PK-like)"/>
    <property type="match status" value="1"/>
</dbReference>
<dbReference type="InterPro" id="IPR002110">
    <property type="entry name" value="Ankyrin_rpt"/>
</dbReference>
<dbReference type="InterPro" id="IPR000719">
    <property type="entry name" value="Prot_kinase_dom"/>
</dbReference>
<name>A0A816PII7_BRANA</name>
<evidence type="ECO:0000256" key="1">
    <source>
        <dbReference type="ARBA" id="ARBA00005843"/>
    </source>
</evidence>
<evidence type="ECO:0000313" key="9">
    <source>
        <dbReference type="EMBL" id="CAF2048488.1"/>
    </source>
</evidence>
<evidence type="ECO:0000256" key="2">
    <source>
        <dbReference type="ARBA" id="ARBA00022679"/>
    </source>
</evidence>
<dbReference type="GO" id="GO:0004672">
    <property type="term" value="F:protein kinase activity"/>
    <property type="evidence" value="ECO:0007669"/>
    <property type="project" value="InterPro"/>
</dbReference>
<dbReference type="SMR" id="A0A816PII7"/>
<comment type="similarity">
    <text evidence="1">Belongs to the protein kinase superfamily. TKL Ser/Thr protein kinase family.</text>
</comment>
<dbReference type="GO" id="GO:0005524">
    <property type="term" value="F:ATP binding"/>
    <property type="evidence" value="ECO:0007669"/>
    <property type="project" value="UniProtKB-KW"/>
</dbReference>
<keyword evidence="4" id="KW-0418">Kinase</keyword>
<evidence type="ECO:0000256" key="6">
    <source>
        <dbReference type="PROSITE-ProRule" id="PRU00023"/>
    </source>
</evidence>
<dbReference type="Proteomes" id="UP001295469">
    <property type="component" value="Chromosome A09"/>
</dbReference>
<dbReference type="EMBL" id="HG994363">
    <property type="protein sequence ID" value="CAF2048488.1"/>
    <property type="molecule type" value="Genomic_DNA"/>
</dbReference>
<dbReference type="Gene3D" id="1.10.510.10">
    <property type="entry name" value="Transferase(Phosphotransferase) domain 1"/>
    <property type="match status" value="1"/>
</dbReference>
<gene>
    <name evidence="9" type="ORF">DARMORV10_A09P51320.1</name>
</gene>
<organism evidence="9">
    <name type="scientific">Brassica napus</name>
    <name type="common">Rape</name>
    <dbReference type="NCBI Taxonomy" id="3708"/>
    <lineage>
        <taxon>Eukaryota</taxon>
        <taxon>Viridiplantae</taxon>
        <taxon>Streptophyta</taxon>
        <taxon>Embryophyta</taxon>
        <taxon>Tracheophyta</taxon>
        <taxon>Spermatophyta</taxon>
        <taxon>Magnoliopsida</taxon>
        <taxon>eudicotyledons</taxon>
        <taxon>Gunneridae</taxon>
        <taxon>Pentapetalae</taxon>
        <taxon>rosids</taxon>
        <taxon>malvids</taxon>
        <taxon>Brassicales</taxon>
        <taxon>Brassicaceae</taxon>
        <taxon>Brassiceae</taxon>
        <taxon>Brassica</taxon>
    </lineage>
</organism>
<proteinExistence type="inferred from homology"/>
<dbReference type="PROSITE" id="PS50088">
    <property type="entry name" value="ANK_REPEAT"/>
    <property type="match status" value="1"/>
</dbReference>
<dbReference type="FunFam" id="1.25.40.20:FF:000439">
    <property type="entry name" value="Integrin-linked protein kinase family"/>
    <property type="match status" value="1"/>
</dbReference>
<dbReference type="PANTHER" id="PTHR44329:SF197">
    <property type="entry name" value="PROTEIN KINASE DOMAIN-CONTAINING PROTEIN"/>
    <property type="match status" value="1"/>
</dbReference>
<protein>
    <submittedName>
        <fullName evidence="9">(rape) hypothetical protein</fullName>
    </submittedName>
</protein>
<dbReference type="Pfam" id="PF07714">
    <property type="entry name" value="PK_Tyr_Ser-Thr"/>
    <property type="match status" value="1"/>
</dbReference>
<evidence type="ECO:0000256" key="3">
    <source>
        <dbReference type="ARBA" id="ARBA00022741"/>
    </source>
</evidence>
<dbReference type="InterPro" id="IPR011009">
    <property type="entry name" value="Kinase-like_dom_sf"/>
</dbReference>
<keyword evidence="6" id="KW-0040">ANK repeat</keyword>
<feature type="repeat" description="ANK" evidence="6">
    <location>
        <begin position="81"/>
        <end position="113"/>
    </location>
</feature>
<dbReference type="InterPro" id="IPR051681">
    <property type="entry name" value="Ser/Thr_Kinases-Pseudokinases"/>
</dbReference>